<dbReference type="Proteomes" id="UP000218824">
    <property type="component" value="Chromosome"/>
</dbReference>
<reference evidence="4 5" key="1">
    <citation type="journal article" date="2017" name="DNA Res.">
        <title>Complete genome sequence and expression profile of the commercial lytic enzyme producer Lysobacter enzymogenes M497-1.</title>
        <authorList>
            <person name="Takami H."/>
            <person name="Toyoda A."/>
            <person name="Uchiyama I."/>
            <person name="Itoh T."/>
            <person name="Takaki Y."/>
            <person name="Arai W."/>
            <person name="Nishi S."/>
            <person name="Kawai M."/>
            <person name="Shinya K."/>
            <person name="Ikeda H."/>
        </authorList>
    </citation>
    <scope>NUCLEOTIDE SEQUENCE [LARGE SCALE GENOMIC DNA]</scope>
    <source>
        <strain evidence="4 5">M497-1</strain>
    </source>
</reference>
<organism evidence="4 5">
    <name type="scientific">Lysobacter enzymogenes</name>
    <dbReference type="NCBI Taxonomy" id="69"/>
    <lineage>
        <taxon>Bacteria</taxon>
        <taxon>Pseudomonadati</taxon>
        <taxon>Pseudomonadota</taxon>
        <taxon>Gammaproteobacteria</taxon>
        <taxon>Lysobacterales</taxon>
        <taxon>Lysobacteraceae</taxon>
        <taxon>Lysobacter</taxon>
    </lineage>
</organism>
<feature type="domain" description="SbsA Ig-like" evidence="3">
    <location>
        <begin position="243"/>
        <end position="342"/>
    </location>
</feature>
<dbReference type="InterPro" id="IPR015915">
    <property type="entry name" value="Kelch-typ_b-propeller"/>
</dbReference>
<dbReference type="SUPFAM" id="SSF50965">
    <property type="entry name" value="Galactose oxidase, central domain"/>
    <property type="match status" value="1"/>
</dbReference>
<name>A0AAU9ANR9_LYSEN</name>
<evidence type="ECO:0000259" key="3">
    <source>
        <dbReference type="Pfam" id="PF13205"/>
    </source>
</evidence>
<dbReference type="Pfam" id="PF13205">
    <property type="entry name" value="Big_5"/>
    <property type="match status" value="1"/>
</dbReference>
<gene>
    <name evidence="4" type="ORF">LEN_1812</name>
</gene>
<dbReference type="Gene3D" id="2.120.10.80">
    <property type="entry name" value="Kelch-type beta propeller"/>
    <property type="match status" value="1"/>
</dbReference>
<feature type="region of interest" description="Disordered" evidence="2">
    <location>
        <begin position="350"/>
        <end position="373"/>
    </location>
</feature>
<evidence type="ECO:0000313" key="5">
    <source>
        <dbReference type="Proteomes" id="UP000218824"/>
    </source>
</evidence>
<dbReference type="InterPro" id="IPR032812">
    <property type="entry name" value="SbsA_Ig"/>
</dbReference>
<sequence length="1484" mass="155521">MGTSTPAGRRPWIVCGAVSGLSLMLALGLQGAADAAGQALPPELARTLALHPREARTQLPDGAWLVLERDGAALKLVEDRVGGRTLRRWPLASPRRYASLSLLPSGRALLWGGVDGNNRLQPGGLWFDPSARSLSPAFEVPLSPRAGHAASVLSDGRLLVTGGWTLADAGAASQLWDERGDRATTGAIAPTRLNHRSQVEADGRVRLSAGVDAQGRAQPRDQLYDPKQRAFAAAAPTAAATSATPPRLSESQPHDRQRDVATDTRLALRFSEPLRAGELNASNVTLLGPRGLAAVRITPTEAGRLLFVSPHQRLQANAHYSLLIEGVHARNGQPLAPTLIDFATSAARDDTAPALQPAPARASANNAQREQDAVQPTRVAAAVRASQPAASAATRAITPTKPRNASARAALVAADVVVDGASLSVQTDSADEAIEFGFDIAQAGDYGLGLSGLTTPGSAAPATLTVQGSGGSVASLSCAAVDDGCGANLPALAAGRYTARVQPPSGATLRFAATLSRDLSVNLFPGFGSALALDRRGRNASVNLTVAGPSHLLLSAQATQPAGREVRYTLYAADGSLVQSFVFAGAHGTIDLATPERGSYRLRIDPDHGATYTATLATGYGAANILLADGAVRDFVSEPGVPLRMQFALETGRPLGLGIGNLSIAGSAQPANLQVYKPNGMSALPSKPCLPANGGCDQSLTVYASYLPPGIYTAVLTPPAGATARFSAALSSERTVDIAVGGSATLSLDRYGRNGRFAFDLAANEVLQLNVSPDTTPAQRPIGYSLVGPEGTTYFVKPPAVGAQTLVAAATKAGRYAWYVDPQQGELATVQATLTQASGSTAIGAEPVALSTQASGTRASFSFANPRRSDLGIGIAELQLTGSASYADATVRNSRNAVIASEQCHADAARGGCDIDLRDLAADVYTVEIVPHDGQGTLSLRAAVSEDLVLPLSRSQPLELQIARIGQNATLEYDAAAGENLNVAVSGQVTAPIGRFVRYALQVPAGYEIARNSIGPNGSGGISRENVAAGRHRVRIDPEYGATMSARVAMIDDFADELVVDGPPREIATQLLDQTVRLSFQVEPGARLGLGMDKLVGLQPFPLDLTLSAADGSVVRRELCREMDKSCAFNLDGLAGGRYTLKVDPPSEQGPYSFRATLSSDLELPLTLGQPLALQQDRWGRNVRLRFNAGPGDDLYLAVADVQRLAPPPPGPMFRYIEYTLRGPDGETIRDYSHSDGVSMRIADLTQSGEYTLSIDPPLGDALGAQIWLGRNQPLDGIEIDGDAVVFASPQPGAPMRLSFQAPAGAKLRFGIAPDGPAPEGGFAVDGGSCYISDSEQGCAHSVQTQQAGRYEINVSQKSVIRPMQFRVRATLSTTYQAALQLGTPQTLNLRSGQNALLSFQGTYRQRLRLTVSGQATLPAGYQAYYGVRRPGERLSDFDAFSTAPNGTWELPPLPATGEYFLETAAIGWPGLHTTVLLEPMPTP</sequence>
<proteinExistence type="predicted"/>
<keyword evidence="1" id="KW-0732">Signal</keyword>
<accession>A0AAU9ANR9</accession>
<dbReference type="InterPro" id="IPR011043">
    <property type="entry name" value="Gal_Oxase/kelch_b-propeller"/>
</dbReference>
<feature type="region of interest" description="Disordered" evidence="2">
    <location>
        <begin position="229"/>
        <end position="260"/>
    </location>
</feature>
<dbReference type="EMBL" id="AP014940">
    <property type="protein sequence ID" value="BAV97299.1"/>
    <property type="molecule type" value="Genomic_DNA"/>
</dbReference>
<evidence type="ECO:0000256" key="2">
    <source>
        <dbReference type="SAM" id="MobiDB-lite"/>
    </source>
</evidence>
<dbReference type="RefSeq" id="WP_145960024.1">
    <property type="nucleotide sequence ID" value="NZ_AP014940.1"/>
</dbReference>
<evidence type="ECO:0000313" key="4">
    <source>
        <dbReference type="EMBL" id="BAV97299.1"/>
    </source>
</evidence>
<feature type="compositionally biased region" description="Low complexity" evidence="2">
    <location>
        <begin position="230"/>
        <end position="246"/>
    </location>
</feature>
<evidence type="ECO:0000256" key="1">
    <source>
        <dbReference type="ARBA" id="ARBA00022729"/>
    </source>
</evidence>
<dbReference type="KEGG" id="lem:LEN_1812"/>
<protein>
    <recommendedName>
        <fullName evidence="3">SbsA Ig-like domain-containing protein</fullName>
    </recommendedName>
</protein>
<dbReference type="GeneID" id="83063680"/>